<dbReference type="Proteomes" id="UP000431269">
    <property type="component" value="Chromosome"/>
</dbReference>
<organism evidence="2 3">
    <name type="scientific">Terricaulis silvestris</name>
    <dbReference type="NCBI Taxonomy" id="2686094"/>
    <lineage>
        <taxon>Bacteria</taxon>
        <taxon>Pseudomonadati</taxon>
        <taxon>Pseudomonadota</taxon>
        <taxon>Alphaproteobacteria</taxon>
        <taxon>Caulobacterales</taxon>
        <taxon>Caulobacteraceae</taxon>
        <taxon>Terricaulis</taxon>
    </lineage>
</organism>
<dbReference type="KEGG" id="tsv:DSM104635_02420"/>
<evidence type="ECO:0000313" key="2">
    <source>
        <dbReference type="EMBL" id="QGZ95570.1"/>
    </source>
</evidence>
<reference evidence="3" key="1">
    <citation type="submission" date="2019-12" db="EMBL/GenBank/DDBJ databases">
        <title>Complete genome of Terracaulis silvestris 0127_4.</title>
        <authorList>
            <person name="Vieira S."/>
            <person name="Riedel T."/>
            <person name="Sproer C."/>
            <person name="Pascual J."/>
            <person name="Boedeker C."/>
            <person name="Overmann J."/>
        </authorList>
    </citation>
    <scope>NUCLEOTIDE SEQUENCE [LARGE SCALE GENOMIC DNA]</scope>
    <source>
        <strain evidence="3">0127_4</strain>
    </source>
</reference>
<evidence type="ECO:0000313" key="3">
    <source>
        <dbReference type="Proteomes" id="UP000431269"/>
    </source>
</evidence>
<dbReference type="AlphaFoldDB" id="A0A6I6MK25"/>
<dbReference type="EMBL" id="CP047045">
    <property type="protein sequence ID" value="QGZ95570.1"/>
    <property type="molecule type" value="Genomic_DNA"/>
</dbReference>
<evidence type="ECO:0000256" key="1">
    <source>
        <dbReference type="SAM" id="MobiDB-lite"/>
    </source>
</evidence>
<dbReference type="Pfam" id="PF13801">
    <property type="entry name" value="Metal_resist"/>
    <property type="match status" value="1"/>
</dbReference>
<feature type="region of interest" description="Disordered" evidence="1">
    <location>
        <begin position="156"/>
        <end position="197"/>
    </location>
</feature>
<name>A0A6I6MK25_9CAUL</name>
<gene>
    <name evidence="2" type="ORF">DSM104635_02420</name>
</gene>
<protein>
    <submittedName>
        <fullName evidence="2">Putative integral membrane protein</fullName>
    </submittedName>
</protein>
<proteinExistence type="predicted"/>
<dbReference type="InterPro" id="IPR025961">
    <property type="entry name" value="Metal_resist"/>
</dbReference>
<accession>A0A6I6MK25</accession>
<keyword evidence="3" id="KW-1185">Reference proteome</keyword>
<dbReference type="RefSeq" id="WP_158766417.1">
    <property type="nucleotide sequence ID" value="NZ_CP047045.1"/>
</dbReference>
<feature type="compositionally biased region" description="Basic and acidic residues" evidence="1">
    <location>
        <begin position="170"/>
        <end position="197"/>
    </location>
</feature>
<feature type="compositionally biased region" description="Low complexity" evidence="1">
    <location>
        <begin position="156"/>
        <end position="169"/>
    </location>
</feature>
<sequence length="197" mass="21948">MSDKPFPWRTLLFISVAFNLIVVGAVAGAYGAGVRVQRDAPEAAVTRMPGARAFIVAMPSETTRAAMRSKLADSWVESRTARSTASQARREAFDAAAAEPYDVERVRAAFARLREADQAAIGVIHDDVVEAFGQLTPAERRAAIDALRRARPARRAALAPAGDLAGEEAAPVRERWQERREEIRERRRERRERRQQQ</sequence>